<dbReference type="CDD" id="cd02440">
    <property type="entry name" value="AdoMet_MTases"/>
    <property type="match status" value="1"/>
</dbReference>
<comment type="caution">
    <text evidence="4">The sequence shown here is derived from an EMBL/GenBank/DDBJ whole genome shotgun (WGS) entry which is preliminary data.</text>
</comment>
<evidence type="ECO:0000256" key="1">
    <source>
        <dbReference type="ARBA" id="ARBA00022603"/>
    </source>
</evidence>
<gene>
    <name evidence="4" type="ORF">ACFQRL_12965</name>
</gene>
<dbReference type="Proteomes" id="UP001596507">
    <property type="component" value="Unassembled WGS sequence"/>
</dbReference>
<reference evidence="5" key="1">
    <citation type="journal article" date="2019" name="Int. J. Syst. Evol. Microbiol.">
        <title>The Global Catalogue of Microorganisms (GCM) 10K type strain sequencing project: providing services to taxonomists for standard genome sequencing and annotation.</title>
        <authorList>
            <consortium name="The Broad Institute Genomics Platform"/>
            <consortium name="The Broad Institute Genome Sequencing Center for Infectious Disease"/>
            <person name="Wu L."/>
            <person name="Ma J."/>
        </authorList>
    </citation>
    <scope>NUCLEOTIDE SEQUENCE [LARGE SCALE GENOMIC DNA]</scope>
    <source>
        <strain evidence="5">CGMCC 1.15772</strain>
    </source>
</reference>
<sequence>MGNEHYFSASPASAENLRRIRVTLAGHPLEVTTAGGIFSPDHVDSGTGVLLANTPAPPPGGDLLDLGCGWGPIALTLALQSPRARVWAVDVNERALDLVRRNAADLGLDNVNAVLPDDVPDDVVFRSIRSNPPIRIGKNELHGLLERWIPRLDERSDGWFVVQRNLGSDSLQRWLDATFDRGYSVHRAATSRGFRVLKVRRHGTPPTAPVALP</sequence>
<dbReference type="SUPFAM" id="SSF53335">
    <property type="entry name" value="S-adenosyl-L-methionine-dependent methyltransferases"/>
    <property type="match status" value="1"/>
</dbReference>
<dbReference type="PANTHER" id="PTHR47816">
    <property type="entry name" value="RIBOSOMAL RNA SMALL SUBUNIT METHYLTRANSFERASE C"/>
    <property type="match status" value="1"/>
</dbReference>
<dbReference type="EMBL" id="JBHTBE010000003">
    <property type="protein sequence ID" value="MFC7269875.1"/>
    <property type="molecule type" value="Genomic_DNA"/>
</dbReference>
<dbReference type="GO" id="GO:0052914">
    <property type="term" value="F:16S rRNA (guanine(1207)-N(2))-methyltransferase activity"/>
    <property type="evidence" value="ECO:0007669"/>
    <property type="project" value="UniProtKB-EC"/>
</dbReference>
<dbReference type="InterPro" id="IPR029063">
    <property type="entry name" value="SAM-dependent_MTases_sf"/>
</dbReference>
<dbReference type="Gene3D" id="3.40.50.150">
    <property type="entry name" value="Vaccinia Virus protein VP39"/>
    <property type="match status" value="1"/>
</dbReference>
<dbReference type="EC" id="2.1.1.172" evidence="4"/>
<dbReference type="RefSeq" id="WP_262874793.1">
    <property type="nucleotide sequence ID" value="NZ_BAABKW010000001.1"/>
</dbReference>
<dbReference type="InterPro" id="IPR046977">
    <property type="entry name" value="RsmC/RlmG"/>
</dbReference>
<dbReference type="InterPro" id="IPR007848">
    <property type="entry name" value="Small_mtfrase_dom"/>
</dbReference>
<feature type="domain" description="Methyltransferase small" evidence="3">
    <location>
        <begin position="29"/>
        <end position="197"/>
    </location>
</feature>
<evidence type="ECO:0000259" key="3">
    <source>
        <dbReference type="Pfam" id="PF05175"/>
    </source>
</evidence>
<organism evidence="4 5">
    <name type="scientific">Microbacterium fluvii</name>
    <dbReference type="NCBI Taxonomy" id="415215"/>
    <lineage>
        <taxon>Bacteria</taxon>
        <taxon>Bacillati</taxon>
        <taxon>Actinomycetota</taxon>
        <taxon>Actinomycetes</taxon>
        <taxon>Micrococcales</taxon>
        <taxon>Microbacteriaceae</taxon>
        <taxon>Microbacterium</taxon>
    </lineage>
</organism>
<accession>A0ABW2HK10</accession>
<keyword evidence="5" id="KW-1185">Reference proteome</keyword>
<name>A0ABW2HK10_9MICO</name>
<evidence type="ECO:0000313" key="5">
    <source>
        <dbReference type="Proteomes" id="UP001596507"/>
    </source>
</evidence>
<dbReference type="EC" id="2.1.1.174" evidence="4"/>
<protein>
    <submittedName>
        <fullName evidence="4">Class I SAM-dependent methyltransferase</fullName>
        <ecNumber evidence="4">2.1.1.172</ecNumber>
        <ecNumber evidence="4">2.1.1.174</ecNumber>
    </submittedName>
</protein>
<evidence type="ECO:0000313" key="4">
    <source>
        <dbReference type="EMBL" id="MFC7269875.1"/>
    </source>
</evidence>
<dbReference type="PANTHER" id="PTHR47816:SF4">
    <property type="entry name" value="RIBOSOMAL RNA SMALL SUBUNIT METHYLTRANSFERASE C"/>
    <property type="match status" value="1"/>
</dbReference>
<keyword evidence="2 4" id="KW-0808">Transferase</keyword>
<evidence type="ECO:0000256" key="2">
    <source>
        <dbReference type="ARBA" id="ARBA00022679"/>
    </source>
</evidence>
<proteinExistence type="predicted"/>
<dbReference type="GO" id="GO:0052916">
    <property type="term" value="F:23S rRNA (guanine(1835)-N(2))-methyltransferase activity"/>
    <property type="evidence" value="ECO:0007669"/>
    <property type="project" value="UniProtKB-EC"/>
</dbReference>
<keyword evidence="1 4" id="KW-0489">Methyltransferase</keyword>
<dbReference type="Pfam" id="PF05175">
    <property type="entry name" value="MTS"/>
    <property type="match status" value="1"/>
</dbReference>